<name>A0ABD2PTF3_9PLAT</name>
<sequence>MICLRGIIVPTMSDPNRSQATDEVGNVVINGYDPNQAMSNNGKRLMRFADWRMPFLATCSLRVTNSWSMAPLELARRCMSLNSKQVCYHKFFPPSFSP</sequence>
<evidence type="ECO:0000313" key="2">
    <source>
        <dbReference type="Proteomes" id="UP001626550"/>
    </source>
</evidence>
<evidence type="ECO:0000313" key="1">
    <source>
        <dbReference type="EMBL" id="KAL3310363.1"/>
    </source>
</evidence>
<protein>
    <submittedName>
        <fullName evidence="1">Uncharacterized protein</fullName>
    </submittedName>
</protein>
<dbReference type="EMBL" id="JBJKFK010003019">
    <property type="protein sequence ID" value="KAL3310363.1"/>
    <property type="molecule type" value="Genomic_DNA"/>
</dbReference>
<gene>
    <name evidence="1" type="ORF">Ciccas_011073</name>
</gene>
<organism evidence="1 2">
    <name type="scientific">Cichlidogyrus casuarinus</name>
    <dbReference type="NCBI Taxonomy" id="1844966"/>
    <lineage>
        <taxon>Eukaryota</taxon>
        <taxon>Metazoa</taxon>
        <taxon>Spiralia</taxon>
        <taxon>Lophotrochozoa</taxon>
        <taxon>Platyhelminthes</taxon>
        <taxon>Monogenea</taxon>
        <taxon>Monopisthocotylea</taxon>
        <taxon>Dactylogyridea</taxon>
        <taxon>Ancyrocephalidae</taxon>
        <taxon>Cichlidogyrus</taxon>
    </lineage>
</organism>
<dbReference type="AlphaFoldDB" id="A0ABD2PTF3"/>
<proteinExistence type="predicted"/>
<comment type="caution">
    <text evidence="1">The sequence shown here is derived from an EMBL/GenBank/DDBJ whole genome shotgun (WGS) entry which is preliminary data.</text>
</comment>
<keyword evidence="2" id="KW-1185">Reference proteome</keyword>
<dbReference type="Proteomes" id="UP001626550">
    <property type="component" value="Unassembled WGS sequence"/>
</dbReference>
<reference evidence="1 2" key="1">
    <citation type="submission" date="2024-11" db="EMBL/GenBank/DDBJ databases">
        <title>Adaptive evolution of stress response genes in parasites aligns with host niche diversity.</title>
        <authorList>
            <person name="Hahn C."/>
            <person name="Resl P."/>
        </authorList>
    </citation>
    <scope>NUCLEOTIDE SEQUENCE [LARGE SCALE GENOMIC DNA]</scope>
    <source>
        <strain evidence="1">EGGRZ-B1_66</strain>
        <tissue evidence="1">Body</tissue>
    </source>
</reference>
<accession>A0ABD2PTF3</accession>